<feature type="signal peptide" evidence="1">
    <location>
        <begin position="1"/>
        <end position="22"/>
    </location>
</feature>
<accession>A0A1S8CVP6</accession>
<gene>
    <name evidence="2" type="ORF">BKE30_04925</name>
</gene>
<evidence type="ECO:0000313" key="2">
    <source>
        <dbReference type="EMBL" id="ONG41391.1"/>
    </source>
</evidence>
<evidence type="ECO:0000256" key="1">
    <source>
        <dbReference type="SAM" id="SignalP"/>
    </source>
</evidence>
<reference evidence="2 3" key="1">
    <citation type="submission" date="2016-10" db="EMBL/GenBank/DDBJ databases">
        <title>Draft Genome sequence of Alkanindiges sp. strain H1.</title>
        <authorList>
            <person name="Subhash Y."/>
            <person name="Lee S."/>
        </authorList>
    </citation>
    <scope>NUCLEOTIDE SEQUENCE [LARGE SCALE GENOMIC DNA]</scope>
    <source>
        <strain evidence="2 3">H1</strain>
    </source>
</reference>
<evidence type="ECO:0000313" key="3">
    <source>
        <dbReference type="Proteomes" id="UP000192132"/>
    </source>
</evidence>
<organism evidence="2 3">
    <name type="scientific">Alkanindiges hydrocarboniclasticus</name>
    <dbReference type="NCBI Taxonomy" id="1907941"/>
    <lineage>
        <taxon>Bacteria</taxon>
        <taxon>Pseudomonadati</taxon>
        <taxon>Pseudomonadota</taxon>
        <taxon>Gammaproteobacteria</taxon>
        <taxon>Moraxellales</taxon>
        <taxon>Moraxellaceae</taxon>
        <taxon>Alkanindiges</taxon>
    </lineage>
</organism>
<dbReference type="STRING" id="1907941.BKE30_04925"/>
<dbReference type="Proteomes" id="UP000192132">
    <property type="component" value="Unassembled WGS sequence"/>
</dbReference>
<keyword evidence="1" id="KW-0732">Signal</keyword>
<name>A0A1S8CVP6_9GAMM</name>
<protein>
    <recommendedName>
        <fullName evidence="4">Curli production assembly/transport component CsgG</fullName>
    </recommendedName>
</protein>
<sequence length="685" mass="74927">MQMKLNQTLALTSLVLTSWTHAGLNIYASKGLFGVDGDCPAAASPAKAVDCGFIEAIDAPSFRHQLNQLFSQQLQQDFPQQVVSQIDSSNKQRTFVASLEVLRAKRYEVQKQSTTEIFLPVTLNLKLTNILTGEVLYSTSSTLNQPLQVLTTELDSPAVNTRLQTQYQRSLLSLAQQVTGKLKQELQLSEIQTEVIDQWKNYLILNKGYVQGIGRDDELSAPDGGLIRVVQADSNYSVAIPVLLGGKAKQFSKLSSSAAGALNKPKVLVADVLTYQDESRELVEQIFAGAVGDQAAFSLTPVNRQYALLAQNIGEQTKLAQAEDINRRALPEFFIRLAVLPTLSVEQPTGSMTTQRITHAQVMGELVDASGQVIFAAWAEDHIEDVISEGMSFSADARREIAVKNALLKLADQFKREVKFTKADLKVAAVNGQQLIIDDPAQRLTEGLSLKIYRAQTIQGKSIMVPIWDARVDARQGPQVSASLILPVSGDGQQAVGVNKGDSIFLDTSSNVANLAQAHMFCPNLATEQLGNIRFDAYTPLSYVAFARYSKFPFYATGAGLSQQQPLAQSVLGLTKGAGFRTDIKPHFVVPTQHCLQPVYRINPSSTSACTRVDTRCEETLVMAAGIRTFNAQGTKTGAAGLEQEIKIKGINPQYRDAQYQLELLKFTPELLKKIVEKTDSPTTK</sequence>
<comment type="caution">
    <text evidence="2">The sequence shown here is derived from an EMBL/GenBank/DDBJ whole genome shotgun (WGS) entry which is preliminary data.</text>
</comment>
<proteinExistence type="predicted"/>
<keyword evidence="3" id="KW-1185">Reference proteome</keyword>
<evidence type="ECO:0008006" key="4">
    <source>
        <dbReference type="Google" id="ProtNLM"/>
    </source>
</evidence>
<dbReference type="AlphaFoldDB" id="A0A1S8CVP6"/>
<dbReference type="EMBL" id="MLCN01000011">
    <property type="protein sequence ID" value="ONG41391.1"/>
    <property type="molecule type" value="Genomic_DNA"/>
</dbReference>
<feature type="chain" id="PRO_5012549063" description="Curli production assembly/transport component CsgG" evidence="1">
    <location>
        <begin position="23"/>
        <end position="685"/>
    </location>
</feature>